<name>A0A1G6H7A1_9MICO</name>
<dbReference type="OrthoDB" id="4735933at2"/>
<evidence type="ECO:0000313" key="2">
    <source>
        <dbReference type="Proteomes" id="UP000199039"/>
    </source>
</evidence>
<gene>
    <name evidence="1" type="ORF">SAMN05216410_0781</name>
</gene>
<protein>
    <submittedName>
        <fullName evidence="1">Uncharacterized protein</fullName>
    </submittedName>
</protein>
<accession>A0A1G6H7A1</accession>
<dbReference type="RefSeq" id="WP_139185693.1">
    <property type="nucleotide sequence ID" value="NZ_FMYH01000001.1"/>
</dbReference>
<dbReference type="AlphaFoldDB" id="A0A1G6H7A1"/>
<dbReference type="Proteomes" id="UP000199039">
    <property type="component" value="Unassembled WGS sequence"/>
</dbReference>
<evidence type="ECO:0000313" key="1">
    <source>
        <dbReference type="EMBL" id="SDB89825.1"/>
    </source>
</evidence>
<dbReference type="EMBL" id="FMYH01000001">
    <property type="protein sequence ID" value="SDB89825.1"/>
    <property type="molecule type" value="Genomic_DNA"/>
</dbReference>
<proteinExistence type="predicted"/>
<dbReference type="STRING" id="1814289.SAMN05216410_0781"/>
<organism evidence="1 2">
    <name type="scientific">Sanguibacter gelidistatuariae</name>
    <dbReference type="NCBI Taxonomy" id="1814289"/>
    <lineage>
        <taxon>Bacteria</taxon>
        <taxon>Bacillati</taxon>
        <taxon>Actinomycetota</taxon>
        <taxon>Actinomycetes</taxon>
        <taxon>Micrococcales</taxon>
        <taxon>Sanguibacteraceae</taxon>
        <taxon>Sanguibacter</taxon>
    </lineage>
</organism>
<keyword evidence="2" id="KW-1185">Reference proteome</keyword>
<sequence>MDAQFPVMNVSLWKADAVVLHFWLSTVDFDAVPFEDESQRQALLDLLTELDQTDVADADDAEIVAAHALVTRDPAGADPA</sequence>
<reference evidence="1 2" key="1">
    <citation type="submission" date="2016-09" db="EMBL/GenBank/DDBJ databases">
        <authorList>
            <person name="Capua I."/>
            <person name="De Benedictis P."/>
            <person name="Joannis T."/>
            <person name="Lombin L.H."/>
            <person name="Cattoli G."/>
        </authorList>
    </citation>
    <scope>NUCLEOTIDE SEQUENCE [LARGE SCALE GENOMIC DNA]</scope>
    <source>
        <strain evidence="1 2">ISLP-3</strain>
    </source>
</reference>